<dbReference type="GO" id="GO:0046872">
    <property type="term" value="F:metal ion binding"/>
    <property type="evidence" value="ECO:0007669"/>
    <property type="project" value="UniProtKB-KW"/>
</dbReference>
<evidence type="ECO:0000256" key="7">
    <source>
        <dbReference type="ARBA" id="ARBA00022723"/>
    </source>
</evidence>
<name>A0AAD5UE34_9FUNG</name>
<dbReference type="SUPFAM" id="SSF56784">
    <property type="entry name" value="HAD-like"/>
    <property type="match status" value="1"/>
</dbReference>
<dbReference type="InterPro" id="IPR004274">
    <property type="entry name" value="FCP1_dom"/>
</dbReference>
<dbReference type="GO" id="GO:0005634">
    <property type="term" value="C:nucleus"/>
    <property type="evidence" value="ECO:0007669"/>
    <property type="project" value="UniProtKB-SubCell"/>
</dbReference>
<feature type="domain" description="Josephin" evidence="19">
    <location>
        <begin position="320"/>
        <end position="494"/>
    </location>
</feature>
<dbReference type="Pfam" id="PF02099">
    <property type="entry name" value="Josephin"/>
    <property type="match status" value="1"/>
</dbReference>
<dbReference type="EC" id="3.1.3.16" evidence="5"/>
<feature type="active site" evidence="16">
    <location>
        <position position="430"/>
    </location>
</feature>
<evidence type="ECO:0000256" key="10">
    <source>
        <dbReference type="ARBA" id="ARBA00022842"/>
    </source>
</evidence>
<comment type="cofactor">
    <cofactor evidence="2">
        <name>Mg(2+)</name>
        <dbReference type="ChEBI" id="CHEBI:18420"/>
    </cofactor>
</comment>
<dbReference type="Gene3D" id="3.10.20.90">
    <property type="entry name" value="Phosphatidylinositol 3-kinase Catalytic Subunit, Chain A, domain 1"/>
    <property type="match status" value="1"/>
</dbReference>
<comment type="catalytic activity">
    <reaction evidence="15">
        <text>O-phospho-L-threonyl-[protein] + H2O = L-threonyl-[protein] + phosphate</text>
        <dbReference type="Rhea" id="RHEA:47004"/>
        <dbReference type="Rhea" id="RHEA-COMP:11060"/>
        <dbReference type="Rhea" id="RHEA-COMP:11605"/>
        <dbReference type="ChEBI" id="CHEBI:15377"/>
        <dbReference type="ChEBI" id="CHEBI:30013"/>
        <dbReference type="ChEBI" id="CHEBI:43474"/>
        <dbReference type="ChEBI" id="CHEBI:61977"/>
        <dbReference type="EC" id="3.1.3.16"/>
    </reaction>
</comment>
<dbReference type="GO" id="GO:0004843">
    <property type="term" value="F:cysteine-type deubiquitinase activity"/>
    <property type="evidence" value="ECO:0007669"/>
    <property type="project" value="UniProtKB-EC"/>
</dbReference>
<dbReference type="Pfam" id="PF03031">
    <property type="entry name" value="NIF"/>
    <property type="match status" value="1"/>
</dbReference>
<dbReference type="Pfam" id="PF02809">
    <property type="entry name" value="UIM"/>
    <property type="match status" value="3"/>
</dbReference>
<dbReference type="InterPro" id="IPR029071">
    <property type="entry name" value="Ubiquitin-like_domsf"/>
</dbReference>
<keyword evidence="11" id="KW-0904">Protein phosphatase</keyword>
<dbReference type="PANTHER" id="PTHR48493">
    <property type="entry name" value="UBIQUITIN-LIKE DOMAIN-CONTAINING CTD PHOSPHATASE 1"/>
    <property type="match status" value="1"/>
</dbReference>
<dbReference type="Gene3D" id="3.90.70.40">
    <property type="match status" value="1"/>
</dbReference>
<keyword evidence="22" id="KW-1185">Reference proteome</keyword>
<keyword evidence="10" id="KW-0460">Magnesium</keyword>
<keyword evidence="6" id="KW-0645">Protease</keyword>
<dbReference type="GO" id="GO:0016579">
    <property type="term" value="P:protein deubiquitination"/>
    <property type="evidence" value="ECO:0007669"/>
    <property type="project" value="InterPro"/>
</dbReference>
<feature type="active site" evidence="16">
    <location>
        <position position="448"/>
    </location>
</feature>
<dbReference type="PRINTS" id="PR01233">
    <property type="entry name" value="JOSEPHIN"/>
</dbReference>
<protein>
    <recommendedName>
        <fullName evidence="13">Nuclear proteasome inhibitor UBLCP1</fullName>
        <ecNumber evidence="5">3.1.3.16</ecNumber>
        <ecNumber evidence="4">3.4.19.12</ecNumber>
    </recommendedName>
</protein>
<dbReference type="SUPFAM" id="SSF54236">
    <property type="entry name" value="Ubiquitin-like"/>
    <property type="match status" value="1"/>
</dbReference>
<evidence type="ECO:0000256" key="12">
    <source>
        <dbReference type="ARBA" id="ARBA00023242"/>
    </source>
</evidence>
<keyword evidence="7" id="KW-0479">Metal-binding</keyword>
<keyword evidence="9 16" id="KW-0378">Hydrolase</keyword>
<feature type="domain" description="Ubiquitin-like" evidence="18">
    <location>
        <begin position="11"/>
        <end position="74"/>
    </location>
</feature>
<evidence type="ECO:0000256" key="16">
    <source>
        <dbReference type="PROSITE-ProRule" id="PRU00331"/>
    </source>
</evidence>
<comment type="caution">
    <text evidence="21">The sequence shown here is derived from an EMBL/GenBank/DDBJ whole genome shotgun (WGS) entry which is preliminary data.</text>
</comment>
<evidence type="ECO:0000256" key="5">
    <source>
        <dbReference type="ARBA" id="ARBA00013081"/>
    </source>
</evidence>
<evidence type="ECO:0000256" key="13">
    <source>
        <dbReference type="ARBA" id="ARBA00032039"/>
    </source>
</evidence>
<comment type="catalytic activity">
    <reaction evidence="1">
        <text>Thiol-dependent hydrolysis of ester, thioester, amide, peptide and isopeptide bonds formed by the C-terminal Gly of ubiquitin (a 76-residue protein attached to proteins as an intracellular targeting signal).</text>
        <dbReference type="EC" id="3.4.19.12"/>
    </reaction>
</comment>
<evidence type="ECO:0000256" key="15">
    <source>
        <dbReference type="ARBA" id="ARBA00048336"/>
    </source>
</evidence>
<dbReference type="EMBL" id="JADGKB010000132">
    <property type="protein sequence ID" value="KAJ3252712.1"/>
    <property type="molecule type" value="Genomic_DNA"/>
</dbReference>
<evidence type="ECO:0000256" key="3">
    <source>
        <dbReference type="ARBA" id="ARBA00004123"/>
    </source>
</evidence>
<dbReference type="GO" id="GO:0004722">
    <property type="term" value="F:protein serine/threonine phosphatase activity"/>
    <property type="evidence" value="ECO:0007669"/>
    <property type="project" value="UniProtKB-EC"/>
</dbReference>
<dbReference type="GO" id="GO:0090364">
    <property type="term" value="P:regulation of proteasome assembly"/>
    <property type="evidence" value="ECO:0007669"/>
    <property type="project" value="InterPro"/>
</dbReference>
<evidence type="ECO:0000313" key="21">
    <source>
        <dbReference type="EMBL" id="KAJ3252712.1"/>
    </source>
</evidence>
<gene>
    <name evidence="21" type="ORF">HK103_001325</name>
</gene>
<evidence type="ECO:0000256" key="8">
    <source>
        <dbReference type="ARBA" id="ARBA00022786"/>
    </source>
</evidence>
<dbReference type="Proteomes" id="UP001210925">
    <property type="component" value="Unassembled WGS sequence"/>
</dbReference>
<evidence type="ECO:0000256" key="17">
    <source>
        <dbReference type="SAM" id="MobiDB-lite"/>
    </source>
</evidence>
<feature type="active site" evidence="16">
    <location>
        <position position="333"/>
    </location>
</feature>
<evidence type="ECO:0000259" key="20">
    <source>
        <dbReference type="PROSITE" id="PS50969"/>
    </source>
</evidence>
<feature type="compositionally biased region" description="Basic and acidic residues" evidence="17">
    <location>
        <begin position="583"/>
        <end position="595"/>
    </location>
</feature>
<evidence type="ECO:0000256" key="14">
    <source>
        <dbReference type="ARBA" id="ARBA00047761"/>
    </source>
</evidence>
<dbReference type="InterPro" id="IPR036412">
    <property type="entry name" value="HAD-like_sf"/>
</dbReference>
<dbReference type="InterPro" id="IPR000626">
    <property type="entry name" value="Ubiquitin-like_dom"/>
</dbReference>
<comment type="catalytic activity">
    <reaction evidence="14">
        <text>O-phospho-L-seryl-[protein] + H2O = L-seryl-[protein] + phosphate</text>
        <dbReference type="Rhea" id="RHEA:20629"/>
        <dbReference type="Rhea" id="RHEA-COMP:9863"/>
        <dbReference type="Rhea" id="RHEA-COMP:11604"/>
        <dbReference type="ChEBI" id="CHEBI:15377"/>
        <dbReference type="ChEBI" id="CHEBI:29999"/>
        <dbReference type="ChEBI" id="CHEBI:43474"/>
        <dbReference type="ChEBI" id="CHEBI:83421"/>
        <dbReference type="EC" id="3.1.3.16"/>
    </reaction>
</comment>
<evidence type="ECO:0000256" key="11">
    <source>
        <dbReference type="ARBA" id="ARBA00022912"/>
    </source>
</evidence>
<reference evidence="21" key="1">
    <citation type="submission" date="2020-05" db="EMBL/GenBank/DDBJ databases">
        <title>Phylogenomic resolution of chytrid fungi.</title>
        <authorList>
            <person name="Stajich J.E."/>
            <person name="Amses K."/>
            <person name="Simmons R."/>
            <person name="Seto K."/>
            <person name="Myers J."/>
            <person name="Bonds A."/>
            <person name="Quandt C.A."/>
            <person name="Barry K."/>
            <person name="Liu P."/>
            <person name="Grigoriev I."/>
            <person name="Longcore J.E."/>
            <person name="James T.Y."/>
        </authorList>
    </citation>
    <scope>NUCLEOTIDE SEQUENCE</scope>
    <source>
        <strain evidence="21">PLAUS21</strain>
    </source>
</reference>
<evidence type="ECO:0000313" key="22">
    <source>
        <dbReference type="Proteomes" id="UP001210925"/>
    </source>
</evidence>
<evidence type="ECO:0000256" key="6">
    <source>
        <dbReference type="ARBA" id="ARBA00022670"/>
    </source>
</evidence>
<keyword evidence="12" id="KW-0539">Nucleus</keyword>
<dbReference type="PROSITE" id="PS50053">
    <property type="entry name" value="UBIQUITIN_2"/>
    <property type="match status" value="1"/>
</dbReference>
<dbReference type="NCBIfam" id="TIGR02245">
    <property type="entry name" value="HAD_IIID1"/>
    <property type="match status" value="1"/>
</dbReference>
<dbReference type="PANTHER" id="PTHR48493:SF1">
    <property type="entry name" value="UBIQUITIN-LIKE DOMAIN-CONTAINING CTD PHOSPHATASE 1"/>
    <property type="match status" value="1"/>
</dbReference>
<dbReference type="PROSITE" id="PS50330">
    <property type="entry name" value="UIM"/>
    <property type="match status" value="1"/>
</dbReference>
<proteinExistence type="predicted"/>
<dbReference type="InterPro" id="IPR006155">
    <property type="entry name" value="Josephin"/>
</dbReference>
<dbReference type="Gene3D" id="3.40.50.1000">
    <property type="entry name" value="HAD superfamily/HAD-like"/>
    <property type="match status" value="1"/>
</dbReference>
<keyword evidence="8" id="KW-0833">Ubl conjugation pathway</keyword>
<dbReference type="PROSITE" id="PS50969">
    <property type="entry name" value="FCP1"/>
    <property type="match status" value="1"/>
</dbReference>
<feature type="domain" description="FCP1 homology" evidence="20">
    <location>
        <begin position="118"/>
        <end position="276"/>
    </location>
</feature>
<dbReference type="InterPro" id="IPR003903">
    <property type="entry name" value="UIM_dom"/>
</dbReference>
<dbReference type="InterPro" id="IPR011943">
    <property type="entry name" value="HAD-SF_hydro_IIID"/>
</dbReference>
<dbReference type="InterPro" id="IPR051658">
    <property type="entry name" value="UBLCP1"/>
</dbReference>
<dbReference type="SMART" id="SM00577">
    <property type="entry name" value="CPDc"/>
    <property type="match status" value="1"/>
</dbReference>
<dbReference type="EC" id="3.4.19.12" evidence="4"/>
<comment type="subcellular location">
    <subcellularLocation>
        <location evidence="3">Nucleus</location>
    </subcellularLocation>
</comment>
<feature type="compositionally biased region" description="Low complexity" evidence="17">
    <location>
        <begin position="560"/>
        <end position="571"/>
    </location>
</feature>
<evidence type="ECO:0000259" key="18">
    <source>
        <dbReference type="PROSITE" id="PS50053"/>
    </source>
</evidence>
<dbReference type="GO" id="GO:0006508">
    <property type="term" value="P:proteolysis"/>
    <property type="evidence" value="ECO:0007669"/>
    <property type="project" value="UniProtKB-KW"/>
</dbReference>
<evidence type="ECO:0000256" key="9">
    <source>
        <dbReference type="ARBA" id="ARBA00022801"/>
    </source>
</evidence>
<dbReference type="PROSITE" id="PS50957">
    <property type="entry name" value="JOSEPHIN"/>
    <property type="match status" value="1"/>
</dbReference>
<dbReference type="Gene3D" id="1.10.287.10">
    <property type="entry name" value="S15/NS1, RNA-binding"/>
    <property type="match status" value="1"/>
</dbReference>
<organism evidence="21 22">
    <name type="scientific">Boothiomyces macroporosus</name>
    <dbReference type="NCBI Taxonomy" id="261099"/>
    <lineage>
        <taxon>Eukaryota</taxon>
        <taxon>Fungi</taxon>
        <taxon>Fungi incertae sedis</taxon>
        <taxon>Chytridiomycota</taxon>
        <taxon>Chytridiomycota incertae sedis</taxon>
        <taxon>Chytridiomycetes</taxon>
        <taxon>Rhizophydiales</taxon>
        <taxon>Terramycetaceae</taxon>
        <taxon>Boothiomyces</taxon>
    </lineage>
</organism>
<dbReference type="InterPro" id="IPR023214">
    <property type="entry name" value="HAD_sf"/>
</dbReference>
<accession>A0AAD5UE34</accession>
<evidence type="ECO:0000259" key="19">
    <source>
        <dbReference type="PROSITE" id="PS50957"/>
    </source>
</evidence>
<dbReference type="SMART" id="SM01246">
    <property type="entry name" value="Josephin"/>
    <property type="match status" value="1"/>
</dbReference>
<evidence type="ECO:0000256" key="2">
    <source>
        <dbReference type="ARBA" id="ARBA00001946"/>
    </source>
</evidence>
<feature type="region of interest" description="Disordered" evidence="17">
    <location>
        <begin position="551"/>
        <end position="595"/>
    </location>
</feature>
<evidence type="ECO:0000256" key="1">
    <source>
        <dbReference type="ARBA" id="ARBA00000707"/>
    </source>
</evidence>
<evidence type="ECO:0000256" key="4">
    <source>
        <dbReference type="ARBA" id="ARBA00012759"/>
    </source>
</evidence>
<dbReference type="AlphaFoldDB" id="A0AAD5UE34"/>
<dbReference type="SMART" id="SM00213">
    <property type="entry name" value="UBQ"/>
    <property type="match status" value="1"/>
</dbReference>
<sequence>MTEANLIAKWNGKEYKLDFQVDQSIKQLKEYLYEITQVSPSKQKLIGLVKGKLPPDETLIKDLKLKATHQFIMMGTVDEDIIKDQSDLDVVNDLDIDYRTTTSPIKDPANQLALHKTISQGKKLLVLDLDYTLFDCKSTANHIMQLARPGLHEMLTVLAPYYEYCIWSQTSWRWLEAKITELGMLTHPEYQISFVLDITFMFSITGKKKRHQVKALEIIWNKLPQFGPHNTIHVDDLSRNFAFNPQSGLKITPFKNALSNTGDKELWKLCKYLLQLTLVDDFKTMDHRNWKEFDGPAPQISYCLYDKLCGGDKGSPKMLDIEIFHEKQEGQLCAQHAINNLLQGSYFTAVDLSSIAQQLDQEELQTLEAQTNFQSSNYDDSGFFSVQVVARALQVFGLELLPYGSSDPIAKYANTNPESQSAYICNLDQHWFAIRKFGNVNTRFYNLNSTFPEPKHITETYLGMFLLQIKTEGYSIFIVNGELPTSDADQQAMLNPIPQKIQQYDSEGDLEKAIKMSMGQTEEDDDLQRAIKESMMDVGNDEESLALAMSASLKDQGNYSSNPQSSSTNTSVPIERLPELPMDEMRRKRLERFGQ</sequence>